<evidence type="ECO:0000313" key="2">
    <source>
        <dbReference type="Proteomes" id="UP001186974"/>
    </source>
</evidence>
<organism evidence="1 2">
    <name type="scientific">Coniosporium uncinatum</name>
    <dbReference type="NCBI Taxonomy" id="93489"/>
    <lineage>
        <taxon>Eukaryota</taxon>
        <taxon>Fungi</taxon>
        <taxon>Dikarya</taxon>
        <taxon>Ascomycota</taxon>
        <taxon>Pezizomycotina</taxon>
        <taxon>Dothideomycetes</taxon>
        <taxon>Dothideomycetes incertae sedis</taxon>
        <taxon>Coniosporium</taxon>
    </lineage>
</organism>
<protein>
    <submittedName>
        <fullName evidence="1">Uncharacterized protein</fullName>
    </submittedName>
</protein>
<gene>
    <name evidence="1" type="ORF">LTS18_000328</name>
</gene>
<proteinExistence type="predicted"/>
<accession>A0ACC3DGE2</accession>
<comment type="caution">
    <text evidence="1">The sequence shown here is derived from an EMBL/GenBank/DDBJ whole genome shotgun (WGS) entry which is preliminary data.</text>
</comment>
<reference evidence="1" key="1">
    <citation type="submission" date="2024-09" db="EMBL/GenBank/DDBJ databases">
        <title>Black Yeasts Isolated from many extreme environments.</title>
        <authorList>
            <person name="Coleine C."/>
            <person name="Stajich J.E."/>
            <person name="Selbmann L."/>
        </authorList>
    </citation>
    <scope>NUCLEOTIDE SEQUENCE</scope>
    <source>
        <strain evidence="1">CCFEE 5737</strain>
    </source>
</reference>
<name>A0ACC3DGE2_9PEZI</name>
<feature type="non-terminal residue" evidence="1">
    <location>
        <position position="323"/>
    </location>
</feature>
<keyword evidence="2" id="KW-1185">Reference proteome</keyword>
<dbReference type="EMBL" id="JAWDJW010005108">
    <property type="protein sequence ID" value="KAK3069440.1"/>
    <property type="molecule type" value="Genomic_DNA"/>
</dbReference>
<evidence type="ECO:0000313" key="1">
    <source>
        <dbReference type="EMBL" id="KAK3069440.1"/>
    </source>
</evidence>
<dbReference type="Proteomes" id="UP001186974">
    <property type="component" value="Unassembled WGS sequence"/>
</dbReference>
<sequence>MSCAKAVKKMVKDSGILDQYPGVTTGHSNLPPDVNQLVQLADPVSLCIGAIALTKHFGKTIEIFENLKRAKSASTQYEETQAEPNSLHELASMGETPQLPSVAARPGCGAGPVGSRITTPHGQATVGGVVRWAGREYGWTVGHVFSSEPSPLPAVQTECAFECELDDDSDSDIDVDNIDEDFQDMTSRGSMTPDSVVSDESVTSVVSSGSSVVASELQQAFYGTTAWSNRNNNTHERFGDPLSHLSKPSPSRPPSRGLVSDTARSSNHRDDSRAAIYEDCPSLSSLDNGTDLDYALFELDPSNAHKLDSGPSIAPRTTNVARD</sequence>